<evidence type="ECO:0000256" key="1">
    <source>
        <dbReference type="ARBA" id="ARBA00001974"/>
    </source>
</evidence>
<evidence type="ECO:0000259" key="12">
    <source>
        <dbReference type="Pfam" id="PF00890"/>
    </source>
</evidence>
<evidence type="ECO:0000256" key="11">
    <source>
        <dbReference type="ARBA" id="ARBA00048305"/>
    </source>
</evidence>
<dbReference type="PANTHER" id="PTHR42716:SF2">
    <property type="entry name" value="L-ASPARTATE OXIDASE, CHLOROPLASTIC"/>
    <property type="match status" value="1"/>
</dbReference>
<evidence type="ECO:0000256" key="10">
    <source>
        <dbReference type="ARBA" id="ARBA00030386"/>
    </source>
</evidence>
<dbReference type="SUPFAM" id="SSF51905">
    <property type="entry name" value="FAD/NAD(P)-binding domain"/>
    <property type="match status" value="1"/>
</dbReference>
<dbReference type="PRINTS" id="PR00411">
    <property type="entry name" value="PNDRDTASEI"/>
</dbReference>
<reference evidence="14" key="1">
    <citation type="submission" date="2022-06" db="EMBL/GenBank/DDBJ databases">
        <title>Isolation of gut microbiota from human fecal samples.</title>
        <authorList>
            <person name="Pamer E.G."/>
            <person name="Barat B."/>
            <person name="Waligurski E."/>
            <person name="Medina S."/>
            <person name="Paddock L."/>
            <person name="Mostad J."/>
        </authorList>
    </citation>
    <scope>NUCLEOTIDE SEQUENCE</scope>
    <source>
        <strain evidence="14">DFI.9.91</strain>
    </source>
</reference>
<comment type="catalytic activity">
    <reaction evidence="11">
        <text>L-aspartate + O2 = iminosuccinate + H2O2</text>
        <dbReference type="Rhea" id="RHEA:25876"/>
        <dbReference type="ChEBI" id="CHEBI:15379"/>
        <dbReference type="ChEBI" id="CHEBI:16240"/>
        <dbReference type="ChEBI" id="CHEBI:29991"/>
        <dbReference type="ChEBI" id="CHEBI:77875"/>
        <dbReference type="EC" id="1.4.3.16"/>
    </reaction>
    <physiologicalReaction direction="left-to-right" evidence="11">
        <dbReference type="Rhea" id="RHEA:25877"/>
    </physiologicalReaction>
</comment>
<dbReference type="GO" id="GO:0033765">
    <property type="term" value="F:steroid dehydrogenase activity, acting on the CH-CH group of donors"/>
    <property type="evidence" value="ECO:0007669"/>
    <property type="project" value="UniProtKB-ARBA"/>
</dbReference>
<dbReference type="RefSeq" id="WP_256304589.1">
    <property type="nucleotide sequence ID" value="NZ_JANFYS010000030.1"/>
</dbReference>
<gene>
    <name evidence="14" type="ORF">NE579_13240</name>
</gene>
<evidence type="ECO:0000256" key="2">
    <source>
        <dbReference type="ARBA" id="ARBA00004950"/>
    </source>
</evidence>
<dbReference type="EMBL" id="JANFYS010000030">
    <property type="protein sequence ID" value="MCQ4771408.1"/>
    <property type="molecule type" value="Genomic_DNA"/>
</dbReference>
<comment type="similarity">
    <text evidence="3">Belongs to the FAD-dependent oxidoreductase 2 family. NadB subfamily.</text>
</comment>
<comment type="caution">
    <text evidence="14">The sequence shown here is derived from an EMBL/GenBank/DDBJ whole genome shotgun (WGS) entry which is preliminary data.</text>
</comment>
<dbReference type="InterPro" id="IPR003953">
    <property type="entry name" value="FAD-dep_OxRdtase_2_FAD-bd"/>
</dbReference>
<dbReference type="AlphaFoldDB" id="A0AAW5JNI4"/>
<accession>A0AAW5JNI4</accession>
<dbReference type="InterPro" id="IPR037099">
    <property type="entry name" value="Fum_R/Succ_DH_flav-like_C_sf"/>
</dbReference>
<organism evidence="14 15">
    <name type="scientific">Intestinimonas massiliensis</name>
    <name type="common">ex Afouda et al. 2020</name>
    <dbReference type="NCBI Taxonomy" id="1673721"/>
    <lineage>
        <taxon>Bacteria</taxon>
        <taxon>Bacillati</taxon>
        <taxon>Bacillota</taxon>
        <taxon>Clostridia</taxon>
        <taxon>Eubacteriales</taxon>
        <taxon>Intestinimonas</taxon>
    </lineage>
</organism>
<name>A0AAW5JNI4_9FIRM</name>
<keyword evidence="6" id="KW-0285">Flavoprotein</keyword>
<evidence type="ECO:0000256" key="4">
    <source>
        <dbReference type="ARBA" id="ARBA00012173"/>
    </source>
</evidence>
<dbReference type="InterPro" id="IPR027477">
    <property type="entry name" value="Succ_DH/fumarate_Rdtase_cat_sf"/>
</dbReference>
<evidence type="ECO:0000256" key="5">
    <source>
        <dbReference type="ARBA" id="ARBA00021901"/>
    </source>
</evidence>
<dbReference type="PRINTS" id="PR00368">
    <property type="entry name" value="FADPNR"/>
</dbReference>
<evidence type="ECO:0000256" key="9">
    <source>
        <dbReference type="ARBA" id="ARBA00023002"/>
    </source>
</evidence>
<dbReference type="InterPro" id="IPR015939">
    <property type="entry name" value="Fum_Rdtase/Succ_DH_flav-like_C"/>
</dbReference>
<evidence type="ECO:0000259" key="13">
    <source>
        <dbReference type="Pfam" id="PF02910"/>
    </source>
</evidence>
<evidence type="ECO:0000313" key="14">
    <source>
        <dbReference type="EMBL" id="MCQ4771408.1"/>
    </source>
</evidence>
<feature type="domain" description="Fumarate reductase/succinate dehydrogenase flavoprotein-like C-terminal" evidence="13">
    <location>
        <begin position="429"/>
        <end position="513"/>
    </location>
</feature>
<dbReference type="InterPro" id="IPR036188">
    <property type="entry name" value="FAD/NAD-bd_sf"/>
</dbReference>
<comment type="pathway">
    <text evidence="2">Cofactor biosynthesis; NAD(+) biosynthesis; iminoaspartate from L-aspartate (oxidase route): step 1/1.</text>
</comment>
<evidence type="ECO:0000256" key="7">
    <source>
        <dbReference type="ARBA" id="ARBA00022642"/>
    </source>
</evidence>
<protein>
    <recommendedName>
        <fullName evidence="5">L-aspartate oxidase</fullName>
        <ecNumber evidence="4">1.4.3.16</ecNumber>
    </recommendedName>
    <alternativeName>
        <fullName evidence="10">Quinolinate synthase B</fullName>
    </alternativeName>
</protein>
<dbReference type="Proteomes" id="UP001204562">
    <property type="component" value="Unassembled WGS sequence"/>
</dbReference>
<dbReference type="Gene3D" id="1.20.58.100">
    <property type="entry name" value="Fumarate reductase/succinate dehydrogenase flavoprotein-like, C-terminal domain"/>
    <property type="match status" value="1"/>
</dbReference>
<dbReference type="InterPro" id="IPR005288">
    <property type="entry name" value="NadB"/>
</dbReference>
<feature type="domain" description="FAD-dependent oxidoreductase 2 FAD-binding" evidence="12">
    <location>
        <begin position="10"/>
        <end position="384"/>
    </location>
</feature>
<dbReference type="SUPFAM" id="SSF46977">
    <property type="entry name" value="Succinate dehydrogenase/fumarate reductase flavoprotein C-terminal domain"/>
    <property type="match status" value="1"/>
</dbReference>
<dbReference type="GO" id="GO:0009435">
    <property type="term" value="P:NAD+ biosynthetic process"/>
    <property type="evidence" value="ECO:0007669"/>
    <property type="project" value="InterPro"/>
</dbReference>
<keyword evidence="8" id="KW-0274">FAD</keyword>
<dbReference type="GO" id="GO:0008734">
    <property type="term" value="F:L-aspartate oxidase activity"/>
    <property type="evidence" value="ECO:0007669"/>
    <property type="project" value="UniProtKB-EC"/>
</dbReference>
<dbReference type="PANTHER" id="PTHR42716">
    <property type="entry name" value="L-ASPARTATE OXIDASE"/>
    <property type="match status" value="1"/>
</dbReference>
<evidence type="ECO:0000256" key="6">
    <source>
        <dbReference type="ARBA" id="ARBA00022630"/>
    </source>
</evidence>
<dbReference type="Pfam" id="PF02910">
    <property type="entry name" value="Succ_DH_flav_C"/>
    <property type="match status" value="1"/>
</dbReference>
<dbReference type="EC" id="1.4.3.16" evidence="4"/>
<keyword evidence="9" id="KW-0560">Oxidoreductase</keyword>
<dbReference type="Gene3D" id="3.90.700.10">
    <property type="entry name" value="Succinate dehydrogenase/fumarate reductase flavoprotein, catalytic domain"/>
    <property type="match status" value="1"/>
</dbReference>
<proteinExistence type="inferred from homology"/>
<evidence type="ECO:0000256" key="8">
    <source>
        <dbReference type="ARBA" id="ARBA00022827"/>
    </source>
</evidence>
<evidence type="ECO:0000313" key="15">
    <source>
        <dbReference type="Proteomes" id="UP001204562"/>
    </source>
</evidence>
<dbReference type="Pfam" id="PF00890">
    <property type="entry name" value="FAD_binding_2"/>
    <property type="match status" value="1"/>
</dbReference>
<keyword evidence="7" id="KW-0662">Pyridine nucleotide biosynthesis</keyword>
<dbReference type="Gene3D" id="3.50.50.60">
    <property type="entry name" value="FAD/NAD(P)-binding domain"/>
    <property type="match status" value="1"/>
</dbReference>
<evidence type="ECO:0000256" key="3">
    <source>
        <dbReference type="ARBA" id="ARBA00008562"/>
    </source>
</evidence>
<sequence length="539" mass="57633">MRLTRTHSCDVLVLGSGIAGITAALTAAEAGRSVILACKGKLFSGSSFYPGTWGLGLIGPADESDEADLAATIEAVGCGMADPAMVRAFVAGIHPAIEQVRSLGVKLRRADNGGQKEYIPCFDHKHRDWNGIEFDSAREIFSRRLKELGVTVLPGCEALELVQTDRRVCGAVVAQGGSLCYLGCKALVLATGGYGGLFKYHLCTADVEGVGQSLALDAGCRLVNMEFMQMMPGYISPAYQTIFNEKTFRFTRLRCPDGRPLLNGAAKELLTQRSTHGPFTSRLPSKAVDLALFWAFLEDERGVEATYTEEMRSDPPEFVKTYFDWLRESRGLTMEDPIHIGIFAHAANGGIKTDPNAFTGVPGLFAAGEVTGGMHGADRIGGLSTANGLVFGGKAGRSAAEACAGTPEPPDEYLFHAASSGNVPESLSALREAMFHNAMVIRGEEGLSAALGTVERLCANLSLCPSGDVHAIAQTRRLTGRLHTAEAILKAALLRRESRGAHYRADYPEADPAQAFPIIISQDSGAIRARFTKEDMPCL</sequence>
<comment type="cofactor">
    <cofactor evidence="1">
        <name>FAD</name>
        <dbReference type="ChEBI" id="CHEBI:57692"/>
    </cofactor>
</comment>